<proteinExistence type="predicted"/>
<comment type="caution">
    <text evidence="1">The sequence shown here is derived from an EMBL/GenBank/DDBJ whole genome shotgun (WGS) entry which is preliminary data.</text>
</comment>
<reference evidence="1" key="1">
    <citation type="submission" date="2023-06" db="EMBL/GenBank/DDBJ databases">
        <authorList>
            <person name="Kurt Z."/>
        </authorList>
    </citation>
    <scope>NUCLEOTIDE SEQUENCE</scope>
</reference>
<evidence type="ECO:0000313" key="2">
    <source>
        <dbReference type="EMBL" id="CAL6052535.1"/>
    </source>
</evidence>
<gene>
    <name evidence="1" type="ORF">HINF_LOCUS2256</name>
    <name evidence="2" type="ORF">HINF_LOCUS44898</name>
</gene>
<protein>
    <submittedName>
        <fullName evidence="2">Hypothetical_protein</fullName>
    </submittedName>
</protein>
<dbReference type="EMBL" id="CAXDID020000192">
    <property type="protein sequence ID" value="CAL6052535.1"/>
    <property type="molecule type" value="Genomic_DNA"/>
</dbReference>
<dbReference type="EMBL" id="CATOUU010000052">
    <property type="protein sequence ID" value="CAI9914611.1"/>
    <property type="molecule type" value="Genomic_DNA"/>
</dbReference>
<reference evidence="2 3" key="2">
    <citation type="submission" date="2024-07" db="EMBL/GenBank/DDBJ databases">
        <authorList>
            <person name="Akdeniz Z."/>
        </authorList>
    </citation>
    <scope>NUCLEOTIDE SEQUENCE [LARGE SCALE GENOMIC DNA]</scope>
</reference>
<name>A0AA86N8D9_9EUKA</name>
<dbReference type="AlphaFoldDB" id="A0AA86N8D9"/>
<keyword evidence="3" id="KW-1185">Reference proteome</keyword>
<dbReference type="Proteomes" id="UP001642409">
    <property type="component" value="Unassembled WGS sequence"/>
</dbReference>
<evidence type="ECO:0000313" key="1">
    <source>
        <dbReference type="EMBL" id="CAI9914611.1"/>
    </source>
</evidence>
<sequence length="120" mass="13801">MFSLLISSRNSLGVLSAYDQLQRYYNPDLQSSVCQLQFVYETNYFNFHVRAVPVNSIDSEGSSFQFAMSLYVLSQYSYGVDYISVELYFSCCSTRFQNLGYIFLVSFEMISQSSFGVFGF</sequence>
<organism evidence="1">
    <name type="scientific">Hexamita inflata</name>
    <dbReference type="NCBI Taxonomy" id="28002"/>
    <lineage>
        <taxon>Eukaryota</taxon>
        <taxon>Metamonada</taxon>
        <taxon>Diplomonadida</taxon>
        <taxon>Hexamitidae</taxon>
        <taxon>Hexamitinae</taxon>
        <taxon>Hexamita</taxon>
    </lineage>
</organism>
<evidence type="ECO:0000313" key="3">
    <source>
        <dbReference type="Proteomes" id="UP001642409"/>
    </source>
</evidence>
<accession>A0AA86N8D9</accession>